<evidence type="ECO:0000256" key="3">
    <source>
        <dbReference type="ARBA" id="ARBA00022989"/>
    </source>
</evidence>
<evidence type="ECO:0000256" key="6">
    <source>
        <dbReference type="ARBA" id="ARBA00023315"/>
    </source>
</evidence>
<evidence type="ECO:0000256" key="2">
    <source>
        <dbReference type="ARBA" id="ARBA00022692"/>
    </source>
</evidence>
<dbReference type="Proteomes" id="UP000279236">
    <property type="component" value="Unassembled WGS sequence"/>
</dbReference>
<keyword evidence="1" id="KW-0808">Transferase</keyword>
<keyword evidence="5 7" id="KW-0472">Membrane</keyword>
<feature type="transmembrane region" description="Helical" evidence="7">
    <location>
        <begin position="21"/>
        <end position="48"/>
    </location>
</feature>
<evidence type="ECO:0008006" key="10">
    <source>
        <dbReference type="Google" id="ProtNLM"/>
    </source>
</evidence>
<dbReference type="GO" id="GO:0016746">
    <property type="term" value="F:acyltransferase activity"/>
    <property type="evidence" value="ECO:0007669"/>
    <property type="project" value="UniProtKB-KW"/>
</dbReference>
<dbReference type="OrthoDB" id="272512at2759"/>
<evidence type="ECO:0000313" key="8">
    <source>
        <dbReference type="EMBL" id="RSH81960.1"/>
    </source>
</evidence>
<dbReference type="GeneID" id="39592702"/>
<dbReference type="GO" id="GO:0006629">
    <property type="term" value="P:lipid metabolic process"/>
    <property type="evidence" value="ECO:0007669"/>
    <property type="project" value="UniProtKB-KW"/>
</dbReference>
<sequence>MEKFSKWRPFLPLQAPASSPLTLAVLPFSLAFALVRAALLAVLLGVYFILVEILLTPLGAIGRPLSSLFTSILARTALVLLGYYSIAIETASAKRGGMKAVAQVVPSAPRRGDLIISNWTSYIDVLYYAFRHNPTFLLPVFSEAITVDSNFGRASGTGSASILLPTTSSTCIGYVPVRPLALMARTGSLPPTAAEVAGQKVFKTLAAARAASPGPVLVFPEGTTSNGRAVLRFGDGVLGEEVGKEGIVWIKFMRHASPTALLAAASCPLPNPAAHLLLASQPGGFGALRDDHTAANREACAVILAETGRVRRVPGMGWAEKASFLVYYAKSKRQ</sequence>
<dbReference type="STRING" id="105984.A0A427XSZ5"/>
<organism evidence="8 9">
    <name type="scientific">Apiotrichum porosum</name>
    <dbReference type="NCBI Taxonomy" id="105984"/>
    <lineage>
        <taxon>Eukaryota</taxon>
        <taxon>Fungi</taxon>
        <taxon>Dikarya</taxon>
        <taxon>Basidiomycota</taxon>
        <taxon>Agaricomycotina</taxon>
        <taxon>Tremellomycetes</taxon>
        <taxon>Trichosporonales</taxon>
        <taxon>Trichosporonaceae</taxon>
        <taxon>Apiotrichum</taxon>
    </lineage>
</organism>
<evidence type="ECO:0000313" key="9">
    <source>
        <dbReference type="Proteomes" id="UP000279236"/>
    </source>
</evidence>
<accession>A0A427XSZ5</accession>
<keyword evidence="4" id="KW-0443">Lipid metabolism</keyword>
<evidence type="ECO:0000256" key="4">
    <source>
        <dbReference type="ARBA" id="ARBA00023098"/>
    </source>
</evidence>
<name>A0A427XSZ5_9TREE</name>
<dbReference type="PANTHER" id="PTHR23063">
    <property type="entry name" value="PHOSPHOLIPID ACYLTRANSFERASE"/>
    <property type="match status" value="1"/>
</dbReference>
<keyword evidence="9" id="KW-1185">Reference proteome</keyword>
<evidence type="ECO:0000256" key="1">
    <source>
        <dbReference type="ARBA" id="ARBA00022679"/>
    </source>
</evidence>
<evidence type="ECO:0000256" key="5">
    <source>
        <dbReference type="ARBA" id="ARBA00023136"/>
    </source>
</evidence>
<dbReference type="AlphaFoldDB" id="A0A427XSZ5"/>
<dbReference type="RefSeq" id="XP_028476415.1">
    <property type="nucleotide sequence ID" value="XM_028623482.1"/>
</dbReference>
<keyword evidence="6" id="KW-0012">Acyltransferase</keyword>
<feature type="transmembrane region" description="Helical" evidence="7">
    <location>
        <begin position="68"/>
        <end position="88"/>
    </location>
</feature>
<dbReference type="PANTHER" id="PTHR23063:SF60">
    <property type="entry name" value="LYSOPHOSPHATIDIC ACID:OLEOYL-COA ACYLTRANSFERASE 1"/>
    <property type="match status" value="1"/>
</dbReference>
<proteinExistence type="predicted"/>
<comment type="caution">
    <text evidence="8">The sequence shown here is derived from an EMBL/GenBank/DDBJ whole genome shotgun (WGS) entry which is preliminary data.</text>
</comment>
<keyword evidence="3 7" id="KW-1133">Transmembrane helix</keyword>
<evidence type="ECO:0000256" key="7">
    <source>
        <dbReference type="SAM" id="Phobius"/>
    </source>
</evidence>
<keyword evidence="2 7" id="KW-0812">Transmembrane</keyword>
<reference evidence="8 9" key="1">
    <citation type="submission" date="2018-11" db="EMBL/GenBank/DDBJ databases">
        <title>Genome sequence of Apiotrichum porosum DSM 27194.</title>
        <authorList>
            <person name="Aliyu H."/>
            <person name="Gorte O."/>
            <person name="Ochsenreither K."/>
        </authorList>
    </citation>
    <scope>NUCLEOTIDE SEQUENCE [LARGE SCALE GENOMIC DNA]</scope>
    <source>
        <strain evidence="8 9">DSM 27194</strain>
    </source>
</reference>
<dbReference type="EMBL" id="RSCE01000006">
    <property type="protein sequence ID" value="RSH81960.1"/>
    <property type="molecule type" value="Genomic_DNA"/>
</dbReference>
<protein>
    <recommendedName>
        <fullName evidence="10">Phospholipid/glycerol acyltransferase domain-containing protein</fullName>
    </recommendedName>
</protein>
<gene>
    <name evidence="8" type="ORF">EHS24_008159</name>
</gene>